<reference evidence="1 2" key="1">
    <citation type="submission" date="2019-08" db="EMBL/GenBank/DDBJ databases">
        <title>Deep-cultivation of Planctomycetes and their phenomic and genomic characterization uncovers novel biology.</title>
        <authorList>
            <person name="Wiegand S."/>
            <person name="Jogler M."/>
            <person name="Boedeker C."/>
            <person name="Pinto D."/>
            <person name="Vollmers J."/>
            <person name="Rivas-Marin E."/>
            <person name="Kohn T."/>
            <person name="Peeters S.H."/>
            <person name="Heuer A."/>
            <person name="Rast P."/>
            <person name="Oberbeckmann S."/>
            <person name="Bunk B."/>
            <person name="Jeske O."/>
            <person name="Meyerdierks A."/>
            <person name="Storesund J.E."/>
            <person name="Kallscheuer N."/>
            <person name="Luecker S."/>
            <person name="Lage O.M."/>
            <person name="Pohl T."/>
            <person name="Merkel B.J."/>
            <person name="Hornburger P."/>
            <person name="Mueller R.-W."/>
            <person name="Bruemmer F."/>
            <person name="Labrenz M."/>
            <person name="Spormann A.M."/>
            <person name="Op Den Camp H."/>
            <person name="Overmann J."/>
            <person name="Amann R."/>
            <person name="Jetten M.S.M."/>
            <person name="Mascher T."/>
            <person name="Medema M.H."/>
            <person name="Devos D.P."/>
            <person name="Kaster A.-K."/>
            <person name="Ovreas L."/>
            <person name="Rohde M."/>
            <person name="Galperin M.Y."/>
            <person name="Jogler C."/>
        </authorList>
    </citation>
    <scope>NUCLEOTIDE SEQUENCE [LARGE SCALE GENOMIC DNA]</scope>
    <source>
        <strain evidence="1 2">LF1</strain>
    </source>
</reference>
<evidence type="ECO:0000313" key="2">
    <source>
        <dbReference type="Proteomes" id="UP000322699"/>
    </source>
</evidence>
<sequence>MLEECRLTGLKARSLIESRLAAGACQITKQFFLVRMACSRWSTEQVSHSMEFTVETLVNAETIPIVKSNKKEKSGSK</sequence>
<evidence type="ECO:0000313" key="1">
    <source>
        <dbReference type="EMBL" id="KAA1259015.1"/>
    </source>
</evidence>
<gene>
    <name evidence="1" type="ORF">LF1_15400</name>
</gene>
<proteinExistence type="predicted"/>
<dbReference type="EMBL" id="VRLW01000001">
    <property type="protein sequence ID" value="KAA1259015.1"/>
    <property type="molecule type" value="Genomic_DNA"/>
</dbReference>
<protein>
    <submittedName>
        <fullName evidence="1">Uncharacterized protein</fullName>
    </submittedName>
</protein>
<comment type="caution">
    <text evidence="1">The sequence shown here is derived from an EMBL/GenBank/DDBJ whole genome shotgun (WGS) entry which is preliminary data.</text>
</comment>
<accession>A0A5B1CGE9</accession>
<name>A0A5B1CGE9_9BACT</name>
<organism evidence="1 2">
    <name type="scientific">Rubripirellula obstinata</name>
    <dbReference type="NCBI Taxonomy" id="406547"/>
    <lineage>
        <taxon>Bacteria</taxon>
        <taxon>Pseudomonadati</taxon>
        <taxon>Planctomycetota</taxon>
        <taxon>Planctomycetia</taxon>
        <taxon>Pirellulales</taxon>
        <taxon>Pirellulaceae</taxon>
        <taxon>Rubripirellula</taxon>
    </lineage>
</organism>
<dbReference type="AlphaFoldDB" id="A0A5B1CGE9"/>
<dbReference type="Proteomes" id="UP000322699">
    <property type="component" value="Unassembled WGS sequence"/>
</dbReference>
<keyword evidence="2" id="KW-1185">Reference proteome</keyword>